<dbReference type="Proteomes" id="UP000266492">
    <property type="component" value="Unassembled WGS sequence"/>
</dbReference>
<dbReference type="GO" id="GO:0004781">
    <property type="term" value="F:sulfate adenylyltransferase (ATP) activity"/>
    <property type="evidence" value="ECO:0007669"/>
    <property type="project" value="UniProtKB-UniRule"/>
</dbReference>
<dbReference type="Gene3D" id="2.40.30.10">
    <property type="entry name" value="Translation factors"/>
    <property type="match status" value="2"/>
</dbReference>
<dbReference type="Pfam" id="PF22594">
    <property type="entry name" value="GTP-eEF1A_C"/>
    <property type="match status" value="1"/>
</dbReference>
<dbReference type="UniPathway" id="UPA00140">
    <property type="reaction ID" value="UER00204"/>
</dbReference>
<dbReference type="EMBL" id="VWLB01000021">
    <property type="protein sequence ID" value="KAA3928141.1"/>
    <property type="molecule type" value="Genomic_DNA"/>
</dbReference>
<keyword evidence="30" id="KW-1185">Reference proteome</keyword>
<evidence type="ECO:0000313" key="29">
    <source>
        <dbReference type="Proteomes" id="UP000460135"/>
    </source>
</evidence>
<dbReference type="SUPFAM" id="SSF52540">
    <property type="entry name" value="P-loop containing nucleoside triphosphate hydrolases"/>
    <property type="match status" value="1"/>
</dbReference>
<dbReference type="FunFam" id="3.40.50.300:FF:000119">
    <property type="entry name" value="Sulfate adenylyltransferase subunit 1"/>
    <property type="match status" value="1"/>
</dbReference>
<evidence type="ECO:0000256" key="5">
    <source>
        <dbReference type="ARBA" id="ARBA00022840"/>
    </source>
</evidence>
<evidence type="ECO:0000313" key="14">
    <source>
        <dbReference type="EMBL" id="KAA4093253.1"/>
    </source>
</evidence>
<comment type="subunit">
    <text evidence="8">Heterodimer composed of CysD, the smaller subunit, and CysNC.</text>
</comment>
<dbReference type="InterPro" id="IPR031157">
    <property type="entry name" value="G_TR_CS"/>
</dbReference>
<dbReference type="EMBL" id="VWFC01000010">
    <property type="protein sequence ID" value="KAB1327007.1"/>
    <property type="molecule type" value="Genomic_DNA"/>
</dbReference>
<dbReference type="PROSITE" id="PS51722">
    <property type="entry name" value="G_TR_2"/>
    <property type="match status" value="1"/>
</dbReference>
<evidence type="ECO:0000313" key="16">
    <source>
        <dbReference type="EMBL" id="KAA4623010.1"/>
    </source>
</evidence>
<dbReference type="GO" id="GO:0003924">
    <property type="term" value="F:GTPase activity"/>
    <property type="evidence" value="ECO:0007669"/>
    <property type="project" value="InterPro"/>
</dbReference>
<evidence type="ECO:0000256" key="9">
    <source>
        <dbReference type="HAMAP-Rule" id="MF_00062"/>
    </source>
</evidence>
<dbReference type="Proteomes" id="UP000435985">
    <property type="component" value="Unassembled WGS sequence"/>
</dbReference>
<evidence type="ECO:0000256" key="1">
    <source>
        <dbReference type="ARBA" id="ARBA00005048"/>
    </source>
</evidence>
<comment type="function">
    <text evidence="7 9">With CysD forms the ATP sulfurylase (ATPS) that catalyzes the adenylation of sulfate producing adenosine 5'-phosphosulfate (APS) and diphosphate, the first enzymatic step in sulfur assimilation pathway. APS synthesis involves the formation of a high-energy phosphoric-sulfuric acid anhydride bond driven by GTP hydrolysis by CysN coupled to ATP hydrolysis by CysD.</text>
</comment>
<dbReference type="RefSeq" id="WP_004307251.1">
    <property type="nucleotide sequence ID" value="NZ_BAABYJ010000001.1"/>
</dbReference>
<dbReference type="EMBL" id="VWFO01000004">
    <property type="protein sequence ID" value="KAA4666057.1"/>
    <property type="molecule type" value="Genomic_DNA"/>
</dbReference>
<protein>
    <recommendedName>
        <fullName evidence="9">Sulfate adenylyltransferase subunit 1</fullName>
        <ecNumber evidence="9">2.7.7.4</ecNumber>
    </recommendedName>
    <alternativeName>
        <fullName evidence="9">ATP-sulfurylase large subunit</fullName>
    </alternativeName>
    <alternativeName>
        <fullName evidence="9">Sulfate adenylate transferase</fullName>
        <shortName evidence="9">SAT</shortName>
    </alternativeName>
</protein>
<dbReference type="FunFam" id="2.40.30.10:FF:000027">
    <property type="entry name" value="Sulfate adenylyltransferase subunit 1"/>
    <property type="match status" value="1"/>
</dbReference>
<dbReference type="PROSITE" id="PS00301">
    <property type="entry name" value="G_TR_1"/>
    <property type="match status" value="1"/>
</dbReference>
<comment type="pathway">
    <text evidence="1 9">Sulfur metabolism; hydrogen sulfide biosynthesis; sulfite from sulfate: step 1/3.</text>
</comment>
<evidence type="ECO:0000256" key="2">
    <source>
        <dbReference type="ARBA" id="ARBA00022679"/>
    </source>
</evidence>
<keyword evidence="5 9" id="KW-0067">ATP-binding</keyword>
<feature type="binding site" evidence="9">
    <location>
        <begin position="106"/>
        <end position="110"/>
    </location>
    <ligand>
        <name>GTP</name>
        <dbReference type="ChEBI" id="CHEBI:37565"/>
    </ligand>
</feature>
<evidence type="ECO:0000256" key="6">
    <source>
        <dbReference type="ARBA" id="ARBA00023134"/>
    </source>
</evidence>
<dbReference type="Proteomes" id="UP001219389">
    <property type="component" value="Unassembled WGS sequence"/>
</dbReference>
<evidence type="ECO:0000313" key="26">
    <source>
        <dbReference type="Proteomes" id="UP000375690"/>
    </source>
</evidence>
<name>A0A139KKQ4_BACOV</name>
<evidence type="ECO:0000313" key="24">
    <source>
        <dbReference type="Proteomes" id="UP000323717"/>
    </source>
</evidence>
<evidence type="ECO:0000313" key="17">
    <source>
        <dbReference type="EMBL" id="KAA4666057.1"/>
    </source>
</evidence>
<dbReference type="GO" id="GO:0005524">
    <property type="term" value="F:ATP binding"/>
    <property type="evidence" value="ECO:0007669"/>
    <property type="project" value="UniProtKB-KW"/>
</dbReference>
<dbReference type="EMBL" id="VWKB01000029">
    <property type="protein sequence ID" value="KAA4093253.1"/>
    <property type="molecule type" value="Genomic_DNA"/>
</dbReference>
<dbReference type="PANTHER" id="PTHR23115">
    <property type="entry name" value="TRANSLATION FACTOR"/>
    <property type="match status" value="1"/>
</dbReference>
<evidence type="ECO:0000313" key="19">
    <source>
        <dbReference type="EMBL" id="MDC2410646.1"/>
    </source>
</evidence>
<evidence type="ECO:0000313" key="15">
    <source>
        <dbReference type="EMBL" id="KAA4529419.1"/>
    </source>
</evidence>
<evidence type="ECO:0000256" key="8">
    <source>
        <dbReference type="ARBA" id="ARBA00062688"/>
    </source>
</evidence>
<evidence type="ECO:0000256" key="3">
    <source>
        <dbReference type="ARBA" id="ARBA00022695"/>
    </source>
</evidence>
<dbReference type="Proteomes" id="UP000323717">
    <property type="component" value="Unassembled WGS sequence"/>
</dbReference>
<dbReference type="EMBL" id="VWLX01000008">
    <property type="protein sequence ID" value="KAA3804678.1"/>
    <property type="molecule type" value="Genomic_DNA"/>
</dbReference>
<dbReference type="CDD" id="cd04095">
    <property type="entry name" value="CysN_NoDQ_III"/>
    <property type="match status" value="1"/>
</dbReference>
<dbReference type="EMBL" id="JAQNZF010000019">
    <property type="protein sequence ID" value="MDC2743566.1"/>
    <property type="molecule type" value="Genomic_DNA"/>
</dbReference>
<dbReference type="InterPro" id="IPR009001">
    <property type="entry name" value="Transl_elong_EF1A/Init_IF2_C"/>
</dbReference>
<evidence type="ECO:0000313" key="31">
    <source>
        <dbReference type="Proteomes" id="UP000478493"/>
    </source>
</evidence>
<evidence type="ECO:0000313" key="27">
    <source>
        <dbReference type="Proteomes" id="UP000424805"/>
    </source>
</evidence>
<dbReference type="InterPro" id="IPR050100">
    <property type="entry name" value="TRAFAC_GTPase_members"/>
</dbReference>
<dbReference type="GO" id="GO:0005525">
    <property type="term" value="F:GTP binding"/>
    <property type="evidence" value="ECO:0007669"/>
    <property type="project" value="UniProtKB-UniRule"/>
</dbReference>
<dbReference type="Proteomes" id="UP000473905">
    <property type="component" value="Unassembled WGS sequence"/>
</dbReference>
<keyword evidence="6 9" id="KW-0342">GTP-binding</keyword>
<dbReference type="Gene3D" id="3.40.50.300">
    <property type="entry name" value="P-loop containing nucleotide triphosphate hydrolases"/>
    <property type="match status" value="1"/>
</dbReference>
<feature type="binding site" evidence="9">
    <location>
        <begin position="27"/>
        <end position="34"/>
    </location>
    <ligand>
        <name>GTP</name>
        <dbReference type="ChEBI" id="CHEBI:37565"/>
    </ligand>
</feature>
<evidence type="ECO:0000313" key="28">
    <source>
        <dbReference type="Proteomes" id="UP000435985"/>
    </source>
</evidence>
<evidence type="ECO:0000313" key="11">
    <source>
        <dbReference type="EMBL" id="KAA3804678.1"/>
    </source>
</evidence>
<organism evidence="12 25">
    <name type="scientific">Bacteroides ovatus</name>
    <dbReference type="NCBI Taxonomy" id="28116"/>
    <lineage>
        <taxon>Bacteria</taxon>
        <taxon>Pseudomonadati</taxon>
        <taxon>Bacteroidota</taxon>
        <taxon>Bacteroidia</taxon>
        <taxon>Bacteroidales</taxon>
        <taxon>Bacteroidaceae</taxon>
        <taxon>Bacteroides</taxon>
    </lineage>
</organism>
<evidence type="ECO:0000259" key="10">
    <source>
        <dbReference type="PROSITE" id="PS51722"/>
    </source>
</evidence>
<evidence type="ECO:0000313" key="25">
    <source>
        <dbReference type="Proteomes" id="UP000365824"/>
    </source>
</evidence>
<evidence type="ECO:0000313" key="20">
    <source>
        <dbReference type="EMBL" id="MDC2743566.1"/>
    </source>
</evidence>
<dbReference type="PRINTS" id="PR00315">
    <property type="entry name" value="ELONGATNFCT"/>
</dbReference>
<dbReference type="AlphaFoldDB" id="A0A139KKQ4"/>
<dbReference type="Proteomes" id="UP000365824">
    <property type="component" value="Unassembled WGS sequence"/>
</dbReference>
<dbReference type="STRING" id="28116.Bovatus_00263"/>
<keyword evidence="4 9" id="KW-0547">Nucleotide-binding</keyword>
<dbReference type="CDD" id="cd04166">
    <property type="entry name" value="CysN_ATPS"/>
    <property type="match status" value="1"/>
</dbReference>
<dbReference type="HAMAP" id="MF_00062">
    <property type="entry name" value="Sulf_adenylyltr_sub1"/>
    <property type="match status" value="1"/>
</dbReference>
<sequence>MADNKLDIKAFLDKDEQKDLLRLLTAGSVDDGKSTLIGRLLFDSKKLYEDQLDALERDSKRVGNAGEHIDYALLLDGLKAEREQGITIDVAYRYFSTNGRKFIIADTPGHEQYTRNMITGGSTANLAIILVDARTGVITQTRRHTFLVSLLGIKHVVLAVNKMDLVGFSEERFNEIVADYKKFVAPLGIPDVNCIPLSALDGDNVVDKSERTPWYKGISLLDFLETVHIDNDHNFTDFRFPVQYVLRPNLDFRGFCGKVASGIVRKGDTVMALPSGKTSKVKSIVTYDGELDYAFPPQSVTLTLEDEIDVSRGEMLVHPDNLPTVDRNFDAMMVWMDEEPMDVNKSFFIKQTTNLSRTRIDTIKYKVDVNTMEHLSLENGQLTKETLPLQLNQIARVVLTTAKELFFDPYKKNKSCGSFILIDPITNNTSAVGMIIDRVEMKDMSDTEDIPVLDMAKLGIAPEHYEAVEKAVKELERQGLAVRLIK</sequence>
<dbReference type="Proteomes" id="UP001215078">
    <property type="component" value="Unassembled WGS sequence"/>
</dbReference>
<dbReference type="SUPFAM" id="SSF50447">
    <property type="entry name" value="Translation proteins"/>
    <property type="match status" value="1"/>
</dbReference>
<accession>A0A139KKQ4</accession>
<dbReference type="SUPFAM" id="SSF50465">
    <property type="entry name" value="EF-Tu/eEF-1alpha/eIF2-gamma C-terminal domain"/>
    <property type="match status" value="1"/>
</dbReference>
<evidence type="ECO:0000313" key="18">
    <source>
        <dbReference type="EMBL" id="KAB1327007.1"/>
    </source>
</evidence>
<dbReference type="InterPro" id="IPR027417">
    <property type="entry name" value="P-loop_NTPase"/>
</dbReference>
<dbReference type="EC" id="2.7.7.4" evidence="9"/>
<evidence type="ECO:0000256" key="7">
    <source>
        <dbReference type="ARBA" id="ARBA00055271"/>
    </source>
</evidence>
<reference evidence="22 23" key="1">
    <citation type="submission" date="2018-08" db="EMBL/GenBank/DDBJ databases">
        <title>A genome reference for cultivated species of the human gut microbiota.</title>
        <authorList>
            <person name="Zou Y."/>
            <person name="Xue W."/>
            <person name="Luo G."/>
        </authorList>
    </citation>
    <scope>NUCLEOTIDE SEQUENCE [LARGE SCALE GENOMIC DNA]</scope>
    <source>
        <strain evidence="22 23">AF20-9LB</strain>
    </source>
</reference>
<evidence type="ECO:0000313" key="12">
    <source>
        <dbReference type="EMBL" id="KAA3928141.1"/>
    </source>
</evidence>
<evidence type="ECO:0000256" key="4">
    <source>
        <dbReference type="ARBA" id="ARBA00022741"/>
    </source>
</evidence>
<evidence type="ECO:0000313" key="23">
    <source>
        <dbReference type="Proteomes" id="UP000266492"/>
    </source>
</evidence>
<proteinExistence type="inferred from homology"/>
<dbReference type="EMBL" id="VWLE01000262">
    <property type="protein sequence ID" value="KAA3948140.1"/>
    <property type="molecule type" value="Genomic_DNA"/>
</dbReference>
<dbReference type="EMBL" id="VWFP01000022">
    <property type="protein sequence ID" value="KAA4623010.1"/>
    <property type="molecule type" value="Genomic_DNA"/>
</dbReference>
<dbReference type="GO" id="GO:0070814">
    <property type="term" value="P:hydrogen sulfide biosynthetic process"/>
    <property type="evidence" value="ECO:0007669"/>
    <property type="project" value="UniProtKB-UniRule"/>
</dbReference>
<dbReference type="CDD" id="cd03695">
    <property type="entry name" value="CysN_NodQ_II"/>
    <property type="match status" value="1"/>
</dbReference>
<evidence type="ECO:0000313" key="21">
    <source>
        <dbReference type="EMBL" id="MDC7959504.1"/>
    </source>
</evidence>
<dbReference type="Pfam" id="PF00009">
    <property type="entry name" value="GTP_EFTU"/>
    <property type="match status" value="1"/>
</dbReference>
<reference evidence="24 25" key="2">
    <citation type="journal article" date="2019" name="Nat. Med.">
        <title>A library of human gut bacterial isolates paired with longitudinal multiomics data enables mechanistic microbiome research.</title>
        <authorList>
            <person name="Poyet M."/>
            <person name="Groussin M."/>
            <person name="Gibbons S.M."/>
            <person name="Avila-Pacheco J."/>
            <person name="Jiang X."/>
            <person name="Kearney S.M."/>
            <person name="Perrotta A.R."/>
            <person name="Berdy B."/>
            <person name="Zhao S."/>
            <person name="Lieberman T.D."/>
            <person name="Swanson P.K."/>
            <person name="Smith M."/>
            <person name="Roesemann S."/>
            <person name="Alexander J.E."/>
            <person name="Rich S.A."/>
            <person name="Livny J."/>
            <person name="Vlamakis H."/>
            <person name="Clish C."/>
            <person name="Bullock K."/>
            <person name="Deik A."/>
            <person name="Scott J."/>
            <person name="Pierce K.A."/>
            <person name="Xavier R.J."/>
            <person name="Alm E.J."/>
        </authorList>
    </citation>
    <scope>NUCLEOTIDE SEQUENCE [LARGE SCALE GENOMIC DNA]</scope>
    <source>
        <strain evidence="14 30">BIOML-A134</strain>
        <strain evidence="17 28">BIOML-A14</strain>
        <strain evidence="16 27">BIOML-A15</strain>
        <strain evidence="12 25">BIOML-A160</strain>
        <strain evidence="13 24">BIOML-A163</strain>
        <strain evidence="11 29">BIOML-A183</strain>
        <strain evidence="18 26">BIOML-A2</strain>
        <strain evidence="15 31">BIOML-A41</strain>
    </source>
</reference>
<comment type="similarity">
    <text evidence="9">Belongs to the TRAFAC class translation factor GTPase superfamily. Classic translation factor GTPase family. CysN/NodQ subfamily.</text>
</comment>
<dbReference type="Proteomes" id="UP000375690">
    <property type="component" value="Unassembled WGS sequence"/>
</dbReference>
<dbReference type="Proteomes" id="UP000460135">
    <property type="component" value="Unassembled WGS sequence"/>
</dbReference>
<dbReference type="EMBL" id="JAQNWR010000020">
    <property type="protein sequence ID" value="MDC2410646.1"/>
    <property type="molecule type" value="Genomic_DNA"/>
</dbReference>
<evidence type="ECO:0000313" key="13">
    <source>
        <dbReference type="EMBL" id="KAA3948140.1"/>
    </source>
</evidence>
<dbReference type="InterPro" id="IPR054696">
    <property type="entry name" value="GTP-eEF1A_C"/>
</dbReference>
<dbReference type="GO" id="GO:0000103">
    <property type="term" value="P:sulfate assimilation"/>
    <property type="evidence" value="ECO:0007669"/>
    <property type="project" value="UniProtKB-UniRule"/>
</dbReference>
<comment type="catalytic activity">
    <reaction evidence="9">
        <text>sulfate + ATP + H(+) = adenosine 5'-phosphosulfate + diphosphate</text>
        <dbReference type="Rhea" id="RHEA:18133"/>
        <dbReference type="ChEBI" id="CHEBI:15378"/>
        <dbReference type="ChEBI" id="CHEBI:16189"/>
        <dbReference type="ChEBI" id="CHEBI:30616"/>
        <dbReference type="ChEBI" id="CHEBI:33019"/>
        <dbReference type="ChEBI" id="CHEBI:58243"/>
        <dbReference type="EC" id="2.7.7.4"/>
    </reaction>
</comment>
<dbReference type="InterPro" id="IPR009000">
    <property type="entry name" value="Transl_B-barrel_sf"/>
</dbReference>
<dbReference type="Proteomes" id="UP000424805">
    <property type="component" value="Unassembled WGS sequence"/>
</dbReference>
<dbReference type="Proteomes" id="UP000478493">
    <property type="component" value="Unassembled WGS sequence"/>
</dbReference>
<gene>
    <name evidence="9 12" type="primary">cysN</name>
    <name evidence="22" type="ORF">DWX70_08950</name>
    <name evidence="18" type="ORF">F3B53_11200</name>
    <name evidence="15" type="ORF">F3B85_22115</name>
    <name evidence="16" type="ORF">F3B90_19025</name>
    <name evidence="17" type="ORF">F3B98_04845</name>
    <name evidence="14" type="ORF">F3D66_19875</name>
    <name evidence="13" type="ORF">F3D71_17025</name>
    <name evidence="12" type="ORF">F3F25_13645</name>
    <name evidence="11" type="ORF">F3F51_12815</name>
    <name evidence="19" type="ORF">PO240_22475</name>
    <name evidence="20" type="ORF">PO382_15185</name>
    <name evidence="21" type="ORF">PQ628_14945</name>
</gene>
<dbReference type="InterPro" id="IPR000795">
    <property type="entry name" value="T_Tr_GTP-bd_dom"/>
</dbReference>
<dbReference type="InterPro" id="IPR011779">
    <property type="entry name" value="SO4_adenylTrfase_lsu"/>
</dbReference>
<dbReference type="Proteomes" id="UP001214017">
    <property type="component" value="Unassembled WGS sequence"/>
</dbReference>
<dbReference type="NCBIfam" id="NF003478">
    <property type="entry name" value="PRK05124.1"/>
    <property type="match status" value="1"/>
</dbReference>
<evidence type="ECO:0000313" key="22">
    <source>
        <dbReference type="EMBL" id="RGS84497.1"/>
    </source>
</evidence>
<dbReference type="NCBIfam" id="TIGR02034">
    <property type="entry name" value="CysN"/>
    <property type="match status" value="1"/>
</dbReference>
<dbReference type="EMBL" id="JAQQPO010000017">
    <property type="protein sequence ID" value="MDC7959504.1"/>
    <property type="molecule type" value="Genomic_DNA"/>
</dbReference>
<keyword evidence="2 9" id="KW-0808">Transferase</keyword>
<dbReference type="InterPro" id="IPR041757">
    <property type="entry name" value="CysN_GTP-bd"/>
</dbReference>
<dbReference type="InterPro" id="IPR044139">
    <property type="entry name" value="CysN_NoDQ_III"/>
</dbReference>
<reference evidence="19" key="3">
    <citation type="submission" date="2022-10" db="EMBL/GenBank/DDBJ databases">
        <title>Human gut microbiome strain richness.</title>
        <authorList>
            <person name="Chen-Liaw A."/>
        </authorList>
    </citation>
    <scope>NUCLEOTIDE SEQUENCE</scope>
    <source>
        <strain evidence="20">BSD2780120875st1_E1_BSD2780120875_150330</strain>
        <strain evidence="19">F7_m1001271B151109d0_201107</strain>
        <strain evidence="21">RTP21484st1_H8_RTP21484_190118</strain>
    </source>
</reference>
<feature type="binding site" evidence="9">
    <location>
        <begin position="161"/>
        <end position="164"/>
    </location>
    <ligand>
        <name>GTP</name>
        <dbReference type="ChEBI" id="CHEBI:37565"/>
    </ligand>
</feature>
<comment type="caution">
    <text evidence="12">The sequence shown here is derived from an EMBL/GenBank/DDBJ whole genome shotgun (WGS) entry which is preliminary data.</text>
</comment>
<feature type="domain" description="Tr-type G" evidence="10">
    <location>
        <begin position="18"/>
        <end position="233"/>
    </location>
</feature>
<dbReference type="EMBL" id="VWGP01000021">
    <property type="protein sequence ID" value="KAA4529419.1"/>
    <property type="molecule type" value="Genomic_DNA"/>
</dbReference>
<dbReference type="EMBL" id="QRVZ01000006">
    <property type="protein sequence ID" value="RGS84497.1"/>
    <property type="molecule type" value="Genomic_DNA"/>
</dbReference>
<dbReference type="InterPro" id="IPR044138">
    <property type="entry name" value="CysN_II"/>
</dbReference>
<keyword evidence="3 9" id="KW-0548">Nucleotidyltransferase</keyword>
<evidence type="ECO:0000313" key="30">
    <source>
        <dbReference type="Proteomes" id="UP000473905"/>
    </source>
</evidence>